<evidence type="ECO:0000313" key="3">
    <source>
        <dbReference type="Proteomes" id="UP001608902"/>
    </source>
</evidence>
<dbReference type="Gene3D" id="2.60.40.10">
    <property type="entry name" value="Immunoglobulins"/>
    <property type="match status" value="1"/>
</dbReference>
<dbReference type="Pfam" id="PF13927">
    <property type="entry name" value="Ig_3"/>
    <property type="match status" value="1"/>
</dbReference>
<proteinExistence type="predicted"/>
<dbReference type="Proteomes" id="UP001608902">
    <property type="component" value="Unassembled WGS sequence"/>
</dbReference>
<dbReference type="InterPro" id="IPR007110">
    <property type="entry name" value="Ig-like_dom"/>
</dbReference>
<dbReference type="EMBL" id="JBGFUD010014286">
    <property type="protein sequence ID" value="MFH4983888.1"/>
    <property type="molecule type" value="Genomic_DNA"/>
</dbReference>
<protein>
    <recommendedName>
        <fullName evidence="1">Ig-like domain-containing protein</fullName>
    </recommendedName>
</protein>
<sequence>MHYPLWSAYSVYVIFSVSSPIPPTEQYVNQSSPIALQGTTHKLHCFFSGYPEPKPVWRHNGIEIREDNPQFSFEAYGKTLVFNVSLETAGKYECVFPHHVDLDRRFDVIVEG</sequence>
<dbReference type="InterPro" id="IPR036179">
    <property type="entry name" value="Ig-like_dom_sf"/>
</dbReference>
<dbReference type="FunFam" id="2.60.40.10:FF:002807">
    <property type="entry name" value="Sensory AXon guidance"/>
    <property type="match status" value="1"/>
</dbReference>
<reference evidence="2 3" key="1">
    <citation type="submission" date="2024-08" db="EMBL/GenBank/DDBJ databases">
        <title>Gnathostoma spinigerum genome.</title>
        <authorList>
            <person name="Gonzalez-Bertolin B."/>
            <person name="Monzon S."/>
            <person name="Zaballos A."/>
            <person name="Jimenez P."/>
            <person name="Dekumyoy P."/>
            <person name="Varona S."/>
            <person name="Cuesta I."/>
            <person name="Sumanam S."/>
            <person name="Adisakwattana P."/>
            <person name="Gasser R.B."/>
            <person name="Hernandez-Gonzalez A."/>
            <person name="Young N.D."/>
            <person name="Perteguer M.J."/>
        </authorList>
    </citation>
    <scope>NUCLEOTIDE SEQUENCE [LARGE SCALE GENOMIC DNA]</scope>
    <source>
        <strain evidence="2">AL3</strain>
        <tissue evidence="2">Liver</tissue>
    </source>
</reference>
<dbReference type="SUPFAM" id="SSF48726">
    <property type="entry name" value="Immunoglobulin"/>
    <property type="match status" value="1"/>
</dbReference>
<name>A0ABD6EVC3_9BILA</name>
<dbReference type="PROSITE" id="PS50835">
    <property type="entry name" value="IG_LIKE"/>
    <property type="match status" value="1"/>
</dbReference>
<accession>A0ABD6EVC3</accession>
<organism evidence="2 3">
    <name type="scientific">Gnathostoma spinigerum</name>
    <dbReference type="NCBI Taxonomy" id="75299"/>
    <lineage>
        <taxon>Eukaryota</taxon>
        <taxon>Metazoa</taxon>
        <taxon>Ecdysozoa</taxon>
        <taxon>Nematoda</taxon>
        <taxon>Chromadorea</taxon>
        <taxon>Rhabditida</taxon>
        <taxon>Spirurina</taxon>
        <taxon>Gnathostomatomorpha</taxon>
        <taxon>Gnathostomatoidea</taxon>
        <taxon>Gnathostomatidae</taxon>
        <taxon>Gnathostoma</taxon>
    </lineage>
</organism>
<keyword evidence="3" id="KW-1185">Reference proteome</keyword>
<gene>
    <name evidence="2" type="ORF">AB6A40_010597</name>
</gene>
<feature type="domain" description="Ig-like" evidence="1">
    <location>
        <begin position="22"/>
        <end position="94"/>
    </location>
</feature>
<comment type="caution">
    <text evidence="2">The sequence shown here is derived from an EMBL/GenBank/DDBJ whole genome shotgun (WGS) entry which is preliminary data.</text>
</comment>
<dbReference type="InterPro" id="IPR013783">
    <property type="entry name" value="Ig-like_fold"/>
</dbReference>
<evidence type="ECO:0000313" key="2">
    <source>
        <dbReference type="EMBL" id="MFH4983888.1"/>
    </source>
</evidence>
<dbReference type="AlphaFoldDB" id="A0ABD6EVC3"/>
<evidence type="ECO:0000259" key="1">
    <source>
        <dbReference type="PROSITE" id="PS50835"/>
    </source>
</evidence>